<dbReference type="InterPro" id="IPR035965">
    <property type="entry name" value="PAS-like_dom_sf"/>
</dbReference>
<evidence type="ECO:0000256" key="2">
    <source>
        <dbReference type="ARBA" id="ARBA00012438"/>
    </source>
</evidence>
<feature type="domain" description="PAC" evidence="8">
    <location>
        <begin position="209"/>
        <end position="260"/>
    </location>
</feature>
<keyword evidence="5" id="KW-0418">Kinase</keyword>
<dbReference type="InterPro" id="IPR036097">
    <property type="entry name" value="HisK_dim/P_sf"/>
</dbReference>
<reference evidence="9 10" key="1">
    <citation type="submission" date="2024-08" db="EMBL/GenBank/DDBJ databases">
        <authorList>
            <person name="Wei W."/>
        </authorList>
    </citation>
    <scope>NUCLEOTIDE SEQUENCE [LARGE SCALE GENOMIC DNA]</scope>
    <source>
        <strain evidence="9 10">XU2</strain>
    </source>
</reference>
<dbReference type="SMART" id="SM00387">
    <property type="entry name" value="HATPase_c"/>
    <property type="match status" value="1"/>
</dbReference>
<evidence type="ECO:0000256" key="3">
    <source>
        <dbReference type="ARBA" id="ARBA00022553"/>
    </source>
</evidence>
<dbReference type="SMART" id="SM00091">
    <property type="entry name" value="PAS"/>
    <property type="match status" value="5"/>
</dbReference>
<dbReference type="NCBIfam" id="TIGR00229">
    <property type="entry name" value="sensory_box"/>
    <property type="match status" value="5"/>
</dbReference>
<feature type="domain" description="PAS" evidence="7">
    <location>
        <begin position="498"/>
        <end position="543"/>
    </location>
</feature>
<dbReference type="SUPFAM" id="SSF55874">
    <property type="entry name" value="ATPase domain of HSP90 chaperone/DNA topoisomerase II/histidine kinase"/>
    <property type="match status" value="1"/>
</dbReference>
<dbReference type="InterPro" id="IPR003594">
    <property type="entry name" value="HATPase_dom"/>
</dbReference>
<dbReference type="InterPro" id="IPR001610">
    <property type="entry name" value="PAC"/>
</dbReference>
<organism evidence="9 10">
    <name type="scientific">Rufibacter glacialis</name>
    <dbReference type="NCBI Taxonomy" id="1259555"/>
    <lineage>
        <taxon>Bacteria</taxon>
        <taxon>Pseudomonadati</taxon>
        <taxon>Bacteroidota</taxon>
        <taxon>Cytophagia</taxon>
        <taxon>Cytophagales</taxon>
        <taxon>Hymenobacteraceae</taxon>
        <taxon>Rufibacter</taxon>
    </lineage>
</organism>
<dbReference type="InterPro" id="IPR013655">
    <property type="entry name" value="PAS_fold_3"/>
</dbReference>
<dbReference type="Pfam" id="PF13426">
    <property type="entry name" value="PAS_9"/>
    <property type="match status" value="1"/>
</dbReference>
<dbReference type="PANTHER" id="PTHR43304:SF1">
    <property type="entry name" value="PAC DOMAIN-CONTAINING PROTEIN"/>
    <property type="match status" value="1"/>
</dbReference>
<accession>A0ABV4REE3</accession>
<name>A0ABV4REE3_9BACT</name>
<dbReference type="InterPro" id="IPR000014">
    <property type="entry name" value="PAS"/>
</dbReference>
<feature type="domain" description="PAC" evidence="8">
    <location>
        <begin position="570"/>
        <end position="624"/>
    </location>
</feature>
<dbReference type="Pfam" id="PF02518">
    <property type="entry name" value="HATPase_c"/>
    <property type="match status" value="1"/>
</dbReference>
<dbReference type="Gene3D" id="3.30.565.10">
    <property type="entry name" value="Histidine kinase-like ATPase, C-terminal domain"/>
    <property type="match status" value="1"/>
</dbReference>
<dbReference type="Gene3D" id="1.10.287.130">
    <property type="match status" value="1"/>
</dbReference>
<evidence type="ECO:0000259" key="8">
    <source>
        <dbReference type="PROSITE" id="PS50113"/>
    </source>
</evidence>
<dbReference type="PROSITE" id="PS50109">
    <property type="entry name" value="HIS_KIN"/>
    <property type="match status" value="1"/>
</dbReference>
<sequence>MEANASGVPERQWDRIILDKVMEGSSDVLCALDQNGYFAYLGQAWQEVLGYAPEELDRKNFLEVISPADQASTLAAFQNTLQGKRLQHYLNRYLHKEGFEVPIFWSVVWSEQDQLMYCHGRVAQDLLRAQQQLQIKEGRHKALVDHGPCLMGLLNEAAEFTYLEEPGPLRFKYQTYQLLGSRLLDWLHPEDVALATAAWEEVKDSEVVQVPDVRFKAGNGAWRWVEAVISNHLQNPMIRAFVITCRDITERKQAVLQLEESEQRFRSLFDSNPDMMIYEDRAGNILDANAQFIASCGLPKEEIITRNLREIIPQDALAPCLHYLEKAFQGEIVTFDLQVNQPDKPPTDLRVTKMPVLGKDGVKGVHTIAKDITEKNQTRVIIRKQAEALLAVFESITDAFFMLDHAWCFQLINKETERILQLDRQECLGESIWELLPILKTSAFFRYFHQAVETGQAVHFETYLERYNLWFEVKAYPSEEGLSVYFSDITERIQAKKELEKLSLVASKISNGVIITDAAGRIEWVNEAFTRNTGFRLEEVKSKIPGTFVLGPDSDLDVGQQIIDKLQLGKPFHISTLNYRKTGEKVWFAMDFTPILNEEQAITRHIVIQKDITFRKEAEEKQLEMTRDLYRQNRDFQQFTYIVSHNLRAPVANAMGLAEFLSKQDKNSDTYDQSLAYLKTSVFKMDTVLRDLSLILSLRDKQDVLEREMVAVAEVCEQVRQYFLESLMHHKGELKVEMDTSIRLNTNRAYLYSIFYNLLSNAIKYRAEGRALQVMIQCHLQPEGGVVIHFSDNGSGFDMAKAGDNVFKLYKRFHLNKKGRGMGLFLVKTHVESMGGTIKMTSKLNEGTQVTIQLPGEISSHPSA</sequence>
<keyword evidence="10" id="KW-1185">Reference proteome</keyword>
<dbReference type="EMBL" id="JBGOGF010000004">
    <property type="protein sequence ID" value="MFA1771495.1"/>
    <property type="molecule type" value="Genomic_DNA"/>
</dbReference>
<dbReference type="InterPro" id="IPR005467">
    <property type="entry name" value="His_kinase_dom"/>
</dbReference>
<dbReference type="Proteomes" id="UP001570846">
    <property type="component" value="Unassembled WGS sequence"/>
</dbReference>
<keyword evidence="4" id="KW-0808">Transferase</keyword>
<dbReference type="Pfam" id="PF08447">
    <property type="entry name" value="PAS_3"/>
    <property type="match status" value="1"/>
</dbReference>
<feature type="domain" description="PAS" evidence="7">
    <location>
        <begin position="261"/>
        <end position="331"/>
    </location>
</feature>
<dbReference type="SUPFAM" id="SSF47384">
    <property type="entry name" value="Homodimeric domain of signal transducing histidine kinase"/>
    <property type="match status" value="1"/>
</dbReference>
<evidence type="ECO:0000313" key="9">
    <source>
        <dbReference type="EMBL" id="MFA1771495.1"/>
    </source>
</evidence>
<evidence type="ECO:0000313" key="10">
    <source>
        <dbReference type="Proteomes" id="UP001570846"/>
    </source>
</evidence>
<keyword evidence="3" id="KW-0597">Phosphoprotein</keyword>
<dbReference type="CDD" id="cd00130">
    <property type="entry name" value="PAS"/>
    <property type="match status" value="5"/>
</dbReference>
<dbReference type="Gene3D" id="3.30.450.20">
    <property type="entry name" value="PAS domain"/>
    <property type="match status" value="5"/>
</dbReference>
<feature type="domain" description="PAS" evidence="7">
    <location>
        <begin position="385"/>
        <end position="455"/>
    </location>
</feature>
<feature type="domain" description="Histidine kinase" evidence="6">
    <location>
        <begin position="642"/>
        <end position="858"/>
    </location>
</feature>
<dbReference type="Pfam" id="PF08448">
    <property type="entry name" value="PAS_4"/>
    <property type="match status" value="3"/>
</dbReference>
<dbReference type="PROSITE" id="PS50113">
    <property type="entry name" value="PAC"/>
    <property type="match status" value="2"/>
</dbReference>
<evidence type="ECO:0000256" key="1">
    <source>
        <dbReference type="ARBA" id="ARBA00000085"/>
    </source>
</evidence>
<dbReference type="PANTHER" id="PTHR43304">
    <property type="entry name" value="PHYTOCHROME-LIKE PROTEIN CPH1"/>
    <property type="match status" value="1"/>
</dbReference>
<dbReference type="EC" id="2.7.13.3" evidence="2"/>
<dbReference type="InterPro" id="IPR013656">
    <property type="entry name" value="PAS_4"/>
</dbReference>
<dbReference type="SMART" id="SM00086">
    <property type="entry name" value="PAC"/>
    <property type="match status" value="2"/>
</dbReference>
<evidence type="ECO:0000259" key="7">
    <source>
        <dbReference type="PROSITE" id="PS50112"/>
    </source>
</evidence>
<dbReference type="PROSITE" id="PS50112">
    <property type="entry name" value="PAS"/>
    <property type="match status" value="4"/>
</dbReference>
<gene>
    <name evidence="9" type="ORF">ACD591_09355</name>
</gene>
<comment type="caution">
    <text evidence="9">The sequence shown here is derived from an EMBL/GenBank/DDBJ whole genome shotgun (WGS) entry which is preliminary data.</text>
</comment>
<protein>
    <recommendedName>
        <fullName evidence="2">histidine kinase</fullName>
        <ecNumber evidence="2">2.7.13.3</ecNumber>
    </recommendedName>
</protein>
<dbReference type="PRINTS" id="PR00344">
    <property type="entry name" value="BCTRLSENSOR"/>
</dbReference>
<dbReference type="InterPro" id="IPR036890">
    <property type="entry name" value="HATPase_C_sf"/>
</dbReference>
<evidence type="ECO:0000256" key="4">
    <source>
        <dbReference type="ARBA" id="ARBA00022679"/>
    </source>
</evidence>
<comment type="catalytic activity">
    <reaction evidence="1">
        <text>ATP + protein L-histidine = ADP + protein N-phospho-L-histidine.</text>
        <dbReference type="EC" id="2.7.13.3"/>
    </reaction>
</comment>
<evidence type="ECO:0000259" key="6">
    <source>
        <dbReference type="PROSITE" id="PS50109"/>
    </source>
</evidence>
<dbReference type="InterPro" id="IPR052162">
    <property type="entry name" value="Sensor_kinase/Photoreceptor"/>
</dbReference>
<dbReference type="SUPFAM" id="SSF55785">
    <property type="entry name" value="PYP-like sensor domain (PAS domain)"/>
    <property type="match status" value="5"/>
</dbReference>
<dbReference type="InterPro" id="IPR004358">
    <property type="entry name" value="Sig_transdc_His_kin-like_C"/>
</dbReference>
<proteinExistence type="predicted"/>
<dbReference type="InterPro" id="IPR000700">
    <property type="entry name" value="PAS-assoc_C"/>
</dbReference>
<dbReference type="RefSeq" id="WP_192576621.1">
    <property type="nucleotide sequence ID" value="NZ_BMMG01000005.1"/>
</dbReference>
<feature type="domain" description="PAS" evidence="7">
    <location>
        <begin position="14"/>
        <end position="84"/>
    </location>
</feature>
<evidence type="ECO:0000256" key="5">
    <source>
        <dbReference type="ARBA" id="ARBA00022777"/>
    </source>
</evidence>